<dbReference type="RefSeq" id="WP_142787651.1">
    <property type="nucleotide sequence ID" value="NZ_VHJK01000001.1"/>
</dbReference>
<comment type="caution">
    <text evidence="2">The sequence shown here is derived from an EMBL/GenBank/DDBJ whole genome shotgun (WGS) entry which is preliminary data.</text>
</comment>
<protein>
    <submittedName>
        <fullName evidence="2">Uncharacterized protein</fullName>
    </submittedName>
</protein>
<keyword evidence="3" id="KW-1185">Reference proteome</keyword>
<evidence type="ECO:0000256" key="1">
    <source>
        <dbReference type="SAM" id="SignalP"/>
    </source>
</evidence>
<dbReference type="AlphaFoldDB" id="A0A547PB65"/>
<dbReference type="Proteomes" id="UP000316343">
    <property type="component" value="Unassembled WGS sequence"/>
</dbReference>
<accession>A0A547PB65</accession>
<dbReference type="OrthoDB" id="7211154at2"/>
<evidence type="ECO:0000313" key="3">
    <source>
        <dbReference type="Proteomes" id="UP000316343"/>
    </source>
</evidence>
<name>A0A547PB65_9SPHN</name>
<evidence type="ECO:0000313" key="2">
    <source>
        <dbReference type="EMBL" id="TRD11386.1"/>
    </source>
</evidence>
<reference evidence="2 3" key="1">
    <citation type="submission" date="2019-06" db="EMBL/GenBank/DDBJ databases">
        <title>Erythrobacter insulae sp. nov., isolated from a tidal flat.</title>
        <authorList>
            <person name="Yoon J.-H."/>
        </authorList>
    </citation>
    <scope>NUCLEOTIDE SEQUENCE [LARGE SCALE GENOMIC DNA]</scope>
    <source>
        <strain evidence="2 3">JBTF-M21</strain>
    </source>
</reference>
<keyword evidence="1" id="KW-0732">Signal</keyword>
<organism evidence="2 3">
    <name type="scientific">Erythrobacter insulae</name>
    <dbReference type="NCBI Taxonomy" id="2584124"/>
    <lineage>
        <taxon>Bacteria</taxon>
        <taxon>Pseudomonadati</taxon>
        <taxon>Pseudomonadota</taxon>
        <taxon>Alphaproteobacteria</taxon>
        <taxon>Sphingomonadales</taxon>
        <taxon>Erythrobacteraceae</taxon>
        <taxon>Erythrobacter/Porphyrobacter group</taxon>
        <taxon>Erythrobacter</taxon>
    </lineage>
</organism>
<sequence length="99" mass="10503">MKAPIIAIALAVGLTASPAMITAAYAQEKAASFSTDTPIEQLVADERAKAVLDKHIPNIDQHPAYGQFKTMSLKAVQPWSAGAITAEMLEKIQADLIAL</sequence>
<gene>
    <name evidence="2" type="ORF">FGU71_05640</name>
</gene>
<feature type="signal peptide" evidence="1">
    <location>
        <begin position="1"/>
        <end position="26"/>
    </location>
</feature>
<dbReference type="EMBL" id="VHJK01000001">
    <property type="protein sequence ID" value="TRD11386.1"/>
    <property type="molecule type" value="Genomic_DNA"/>
</dbReference>
<proteinExistence type="predicted"/>
<feature type="chain" id="PRO_5022128810" evidence="1">
    <location>
        <begin position="27"/>
        <end position="99"/>
    </location>
</feature>